<evidence type="ECO:0000259" key="7">
    <source>
        <dbReference type="PROSITE" id="PS51760"/>
    </source>
</evidence>
<evidence type="ECO:0000256" key="3">
    <source>
        <dbReference type="ARBA" id="ARBA00023295"/>
    </source>
</evidence>
<dbReference type="SUPFAM" id="SSF51445">
    <property type="entry name" value="(Trans)glycosidases"/>
    <property type="match status" value="1"/>
</dbReference>
<keyword evidence="8" id="KW-0858">Xylan degradation</keyword>
<dbReference type="InterPro" id="IPR001000">
    <property type="entry name" value="GH10_dom"/>
</dbReference>
<evidence type="ECO:0000256" key="1">
    <source>
        <dbReference type="ARBA" id="ARBA00022801"/>
    </source>
</evidence>
<dbReference type="InterPro" id="IPR017853">
    <property type="entry name" value="GH"/>
</dbReference>
<feature type="domain" description="GH10" evidence="7">
    <location>
        <begin position="35"/>
        <end position="388"/>
    </location>
</feature>
<feature type="active site" description="Nucleophile" evidence="5">
    <location>
        <position position="282"/>
    </location>
</feature>
<dbReference type="GO" id="GO:0045493">
    <property type="term" value="P:xylan catabolic process"/>
    <property type="evidence" value="ECO:0007669"/>
    <property type="project" value="UniProtKB-KW"/>
</dbReference>
<dbReference type="GO" id="GO:0031176">
    <property type="term" value="F:endo-1,4-beta-xylanase activity"/>
    <property type="evidence" value="ECO:0007669"/>
    <property type="project" value="UniProtKB-EC"/>
</dbReference>
<keyword evidence="1 6" id="KW-0378">Hydrolase</keyword>
<dbReference type="Gene3D" id="3.20.20.80">
    <property type="entry name" value="Glycosidases"/>
    <property type="match status" value="1"/>
</dbReference>
<evidence type="ECO:0000313" key="8">
    <source>
        <dbReference type="EMBL" id="QEG36435.1"/>
    </source>
</evidence>
<keyword evidence="3 6" id="KW-0326">Glycosidase</keyword>
<accession>A0A5B9QFM5</accession>
<comment type="catalytic activity">
    <reaction evidence="6">
        <text>Endohydrolysis of (1-&gt;4)-beta-D-xylosidic linkages in xylans.</text>
        <dbReference type="EC" id="3.2.1.8"/>
    </reaction>
</comment>
<reference evidence="8 9" key="1">
    <citation type="submission" date="2019-08" db="EMBL/GenBank/DDBJ databases">
        <title>Deep-cultivation of Planctomycetes and their phenomic and genomic characterization uncovers novel biology.</title>
        <authorList>
            <person name="Wiegand S."/>
            <person name="Jogler M."/>
            <person name="Boedeker C."/>
            <person name="Pinto D."/>
            <person name="Vollmers J."/>
            <person name="Rivas-Marin E."/>
            <person name="Kohn T."/>
            <person name="Peeters S.H."/>
            <person name="Heuer A."/>
            <person name="Rast P."/>
            <person name="Oberbeckmann S."/>
            <person name="Bunk B."/>
            <person name="Jeske O."/>
            <person name="Meyerdierks A."/>
            <person name="Storesund J.E."/>
            <person name="Kallscheuer N."/>
            <person name="Luecker S."/>
            <person name="Lage O.M."/>
            <person name="Pohl T."/>
            <person name="Merkel B.J."/>
            <person name="Hornburger P."/>
            <person name="Mueller R.-W."/>
            <person name="Bruemmer F."/>
            <person name="Labrenz M."/>
            <person name="Spormann A.M."/>
            <person name="Op den Camp H."/>
            <person name="Overmann J."/>
            <person name="Amann R."/>
            <person name="Jetten M.S.M."/>
            <person name="Mascher T."/>
            <person name="Medema M.H."/>
            <person name="Devos D.P."/>
            <person name="Kaster A.-K."/>
            <person name="Ovreas L."/>
            <person name="Rohde M."/>
            <person name="Galperin M.Y."/>
            <person name="Jogler C."/>
        </authorList>
    </citation>
    <scope>NUCLEOTIDE SEQUENCE [LARGE SCALE GENOMIC DNA]</scope>
    <source>
        <strain evidence="8 9">Pr1d</strain>
    </source>
</reference>
<gene>
    <name evidence="8" type="primary">xylI</name>
    <name evidence="8" type="ORF">Pr1d_37490</name>
</gene>
<dbReference type="EMBL" id="CP042913">
    <property type="protein sequence ID" value="QEG36435.1"/>
    <property type="molecule type" value="Genomic_DNA"/>
</dbReference>
<dbReference type="PRINTS" id="PR00134">
    <property type="entry name" value="GLHYDRLASE10"/>
</dbReference>
<dbReference type="KEGG" id="bgok:Pr1d_37490"/>
<keyword evidence="2 6" id="KW-0119">Carbohydrate metabolism</keyword>
<dbReference type="AlphaFoldDB" id="A0A5B9QFM5"/>
<name>A0A5B9QFM5_9BACT</name>
<evidence type="ECO:0000256" key="2">
    <source>
        <dbReference type="ARBA" id="ARBA00023277"/>
    </source>
</evidence>
<sequence>MRFHSKVDLIMNKPISQILIQLVICSICLQVRIALAQQATLKEAFDKDFLVGTALSTAQVLGDTPAALELAARQFNSITAENLLKWESVHPEPDRYDFEAADKFVDFGENHDMFVVGHTLVWHSQTPQWVFEDDQGNPLERDALLDRMRDHIHTVVGRYKGRIHGWDVVNEAIVTDPNDESRGSWRETPWYRIIGPDYIEKAFQFAHEADPEAELYYNDFDEWKLGKRDYFGKIVSDLRNKNIRIDGIGLQGHWGLDYPTVTEIESMLTGLSQLGVKLMITELDMNVLPSPSSNTGADVTMRIQDQPEFNPYPTGLPDDIQKQLSDRYEEIFRMFHDHRDTIGRVTFWGVDDGQSWRNYWPISGRTNYPLLFDRKYQPKPAFYSVLQVVGDEK</sequence>
<dbReference type="PANTHER" id="PTHR31490">
    <property type="entry name" value="GLYCOSYL HYDROLASE"/>
    <property type="match status" value="1"/>
</dbReference>
<keyword evidence="9" id="KW-1185">Reference proteome</keyword>
<proteinExistence type="inferred from homology"/>
<evidence type="ECO:0000256" key="4">
    <source>
        <dbReference type="ARBA" id="ARBA00023326"/>
    </source>
</evidence>
<protein>
    <recommendedName>
        <fullName evidence="6">Beta-xylanase</fullName>
        <ecNumber evidence="6">3.2.1.8</ecNumber>
    </recommendedName>
</protein>
<evidence type="ECO:0000256" key="5">
    <source>
        <dbReference type="PROSITE-ProRule" id="PRU10061"/>
    </source>
</evidence>
<dbReference type="Pfam" id="PF00331">
    <property type="entry name" value="Glyco_hydro_10"/>
    <property type="match status" value="1"/>
</dbReference>
<dbReference type="Proteomes" id="UP000323917">
    <property type="component" value="Chromosome"/>
</dbReference>
<dbReference type="PROSITE" id="PS51760">
    <property type="entry name" value="GH10_2"/>
    <property type="match status" value="1"/>
</dbReference>
<dbReference type="PANTHER" id="PTHR31490:SF90">
    <property type="entry name" value="ENDO-1,4-BETA-XYLANASE A"/>
    <property type="match status" value="1"/>
</dbReference>
<keyword evidence="4 6" id="KW-0624">Polysaccharide degradation</keyword>
<dbReference type="PROSITE" id="PS00591">
    <property type="entry name" value="GH10_1"/>
    <property type="match status" value="1"/>
</dbReference>
<dbReference type="SMART" id="SM00633">
    <property type="entry name" value="Glyco_10"/>
    <property type="match status" value="1"/>
</dbReference>
<comment type="similarity">
    <text evidence="6">Belongs to the glycosyl hydrolase 10 (cellulase F) family.</text>
</comment>
<dbReference type="InterPro" id="IPR044846">
    <property type="entry name" value="GH10"/>
</dbReference>
<dbReference type="EC" id="3.2.1.8" evidence="6"/>
<organism evidence="8 9">
    <name type="scientific">Bythopirellula goksoeyrii</name>
    <dbReference type="NCBI Taxonomy" id="1400387"/>
    <lineage>
        <taxon>Bacteria</taxon>
        <taxon>Pseudomonadati</taxon>
        <taxon>Planctomycetota</taxon>
        <taxon>Planctomycetia</taxon>
        <taxon>Pirellulales</taxon>
        <taxon>Lacipirellulaceae</taxon>
        <taxon>Bythopirellula</taxon>
    </lineage>
</organism>
<evidence type="ECO:0000256" key="6">
    <source>
        <dbReference type="RuleBase" id="RU361174"/>
    </source>
</evidence>
<dbReference type="InterPro" id="IPR031158">
    <property type="entry name" value="GH10_AS"/>
</dbReference>
<evidence type="ECO:0000313" key="9">
    <source>
        <dbReference type="Proteomes" id="UP000323917"/>
    </source>
</evidence>